<name>A0AAV8WE22_9CUCU</name>
<feature type="non-terminal residue" evidence="4">
    <location>
        <position position="1"/>
    </location>
</feature>
<evidence type="ECO:0000313" key="5">
    <source>
        <dbReference type="Proteomes" id="UP001159042"/>
    </source>
</evidence>
<accession>A0AAV8WE22</accession>
<dbReference type="PANTHER" id="PTHR39957">
    <property type="entry name" value="AT09846P1-RELATED"/>
    <property type="match status" value="1"/>
</dbReference>
<protein>
    <recommendedName>
        <fullName evidence="3">Single domain-containing protein</fullName>
    </recommendedName>
</protein>
<reference evidence="4 5" key="1">
    <citation type="journal article" date="2023" name="Insect Mol. Biol.">
        <title>Genome sequencing provides insights into the evolution of gene families encoding plant cell wall-degrading enzymes in longhorned beetles.</title>
        <authorList>
            <person name="Shin N.R."/>
            <person name="Okamura Y."/>
            <person name="Kirsch R."/>
            <person name="Pauchet Y."/>
        </authorList>
    </citation>
    <scope>NUCLEOTIDE SEQUENCE [LARGE SCALE GENOMIC DNA]</scope>
    <source>
        <strain evidence="4">EAD_L_NR</strain>
    </source>
</reference>
<feature type="domain" description="Single" evidence="3">
    <location>
        <begin position="11"/>
        <end position="78"/>
    </location>
</feature>
<dbReference type="Proteomes" id="UP001159042">
    <property type="component" value="Unassembled WGS sequence"/>
</dbReference>
<evidence type="ECO:0000313" key="4">
    <source>
        <dbReference type="EMBL" id="KAJ8924582.1"/>
    </source>
</evidence>
<keyword evidence="5" id="KW-1185">Reference proteome</keyword>
<proteinExistence type="predicted"/>
<dbReference type="SMART" id="SM01318">
    <property type="entry name" value="SVWC"/>
    <property type="match status" value="1"/>
</dbReference>
<comment type="caution">
    <text evidence="4">The sequence shown here is derived from an EMBL/GenBank/DDBJ whole genome shotgun (WGS) entry which is preliminary data.</text>
</comment>
<evidence type="ECO:0000256" key="2">
    <source>
        <dbReference type="ARBA" id="ARBA00022525"/>
    </source>
</evidence>
<gene>
    <name evidence="4" type="ORF">NQ315_000731</name>
</gene>
<dbReference type="AlphaFoldDB" id="A0AAV8WE22"/>
<keyword evidence="2" id="KW-0964">Secreted</keyword>
<dbReference type="EMBL" id="JANEYG010000002">
    <property type="protein sequence ID" value="KAJ8924582.1"/>
    <property type="molecule type" value="Genomic_DNA"/>
</dbReference>
<dbReference type="PANTHER" id="PTHR39957:SF1">
    <property type="entry name" value="AT09846P1-RELATED"/>
    <property type="match status" value="1"/>
</dbReference>
<dbReference type="GO" id="GO:0005576">
    <property type="term" value="C:extracellular region"/>
    <property type="evidence" value="ECO:0007669"/>
    <property type="project" value="UniProtKB-SubCell"/>
</dbReference>
<evidence type="ECO:0000256" key="1">
    <source>
        <dbReference type="ARBA" id="ARBA00004613"/>
    </source>
</evidence>
<dbReference type="InterPro" id="IPR053308">
    <property type="entry name" value="Vago-like"/>
</dbReference>
<sequence>SIVFLEHDGHCYTDSNNIGALKVDEERRIEGQCVMARCLENKDISLFGCGVVGVAPPCYVAEGDLSKPYPDCCFEIKCPENKANEEEDKLNAI</sequence>
<evidence type="ECO:0000259" key="3">
    <source>
        <dbReference type="SMART" id="SM01318"/>
    </source>
</evidence>
<dbReference type="InterPro" id="IPR029277">
    <property type="entry name" value="SVWC_dom"/>
</dbReference>
<comment type="subcellular location">
    <subcellularLocation>
        <location evidence="1">Secreted</location>
    </subcellularLocation>
</comment>
<organism evidence="4 5">
    <name type="scientific">Exocentrus adspersus</name>
    <dbReference type="NCBI Taxonomy" id="1586481"/>
    <lineage>
        <taxon>Eukaryota</taxon>
        <taxon>Metazoa</taxon>
        <taxon>Ecdysozoa</taxon>
        <taxon>Arthropoda</taxon>
        <taxon>Hexapoda</taxon>
        <taxon>Insecta</taxon>
        <taxon>Pterygota</taxon>
        <taxon>Neoptera</taxon>
        <taxon>Endopterygota</taxon>
        <taxon>Coleoptera</taxon>
        <taxon>Polyphaga</taxon>
        <taxon>Cucujiformia</taxon>
        <taxon>Chrysomeloidea</taxon>
        <taxon>Cerambycidae</taxon>
        <taxon>Lamiinae</taxon>
        <taxon>Acanthocinini</taxon>
        <taxon>Exocentrus</taxon>
    </lineage>
</organism>
<dbReference type="Pfam" id="PF15430">
    <property type="entry name" value="SVWC"/>
    <property type="match status" value="1"/>
</dbReference>